<dbReference type="GO" id="GO:0009088">
    <property type="term" value="P:threonine biosynthetic process"/>
    <property type="evidence" value="ECO:0007669"/>
    <property type="project" value="TreeGrafter"/>
</dbReference>
<reference evidence="5" key="3">
    <citation type="journal article" date="2019" name="Int. J. Syst. Evol. Microbiol.">
        <title>The Global Catalogue of Microorganisms (GCM) 10K type strain sequencing project: providing services to taxonomists for standard genome sequencing and annotation.</title>
        <authorList>
            <consortium name="The Broad Institute Genomics Platform"/>
            <consortium name="The Broad Institute Genome Sequencing Center for Infectious Disease"/>
            <person name="Wu L."/>
            <person name="Ma J."/>
        </authorList>
    </citation>
    <scope>NUCLEOTIDE SEQUENCE [LARGE SCALE GENOMIC DNA]</scope>
    <source>
        <strain evidence="5">CGMCC 1.8884</strain>
    </source>
</reference>
<evidence type="ECO:0000313" key="6">
    <source>
        <dbReference type="Proteomes" id="UP000652720"/>
    </source>
</evidence>
<dbReference type="Pfam" id="PF01636">
    <property type="entry name" value="APH"/>
    <property type="match status" value="1"/>
</dbReference>
<sequence length="231" mass="24852">MFGALEAAEGPRAYAMFDYLPGRALDNTPEDAALYGQCAAGLHDAADPFTAPGRFALDLKHLITEPMGQMRPLLAEFPDLAAPLGAAAERTQARLSALAPGLSWGACHGDLHEANARLTPESEVGLFDFDCAGPGFRAYDLAVYWWSQATQGQGAEEAQPLWDAFLGAYRERRSLTDADLAALPHFVAARALWFMGLMAGRAAEFGAETLGRPFFDSGLSFLTAWEEQHGA</sequence>
<dbReference type="EMBL" id="BMLZ01000005">
    <property type="protein sequence ID" value="GGP29001.1"/>
    <property type="molecule type" value="Genomic_DNA"/>
</dbReference>
<dbReference type="PANTHER" id="PTHR21064:SF6">
    <property type="entry name" value="AMINOGLYCOSIDE PHOSPHOTRANSFERASE DOMAIN-CONTAINING PROTEIN"/>
    <property type="match status" value="1"/>
</dbReference>
<reference evidence="3" key="2">
    <citation type="journal article" date="2014" name="Int. J. Syst. Evol. Microbiol.">
        <title>Complete genome sequence of Corynebacterium casei LMG S-19264T (=DSM 44701T), isolated from a smear-ripened cheese.</title>
        <authorList>
            <consortium name="US DOE Joint Genome Institute (JGI-PGF)"/>
            <person name="Walter F."/>
            <person name="Albersmeier A."/>
            <person name="Kalinowski J."/>
            <person name="Ruckert C."/>
        </authorList>
    </citation>
    <scope>NUCLEOTIDE SEQUENCE</scope>
    <source>
        <strain evidence="3">CGMCC 1.8885</strain>
    </source>
</reference>
<dbReference type="InterPro" id="IPR011009">
    <property type="entry name" value="Kinase-like_dom_sf"/>
</dbReference>
<comment type="caution">
    <text evidence="3">The sequence shown here is derived from an EMBL/GenBank/DDBJ whole genome shotgun (WGS) entry which is preliminary data.</text>
</comment>
<organism evidence="3 6">
    <name type="scientific">Deinococcus wulumuqiensis</name>
    <dbReference type="NCBI Taxonomy" id="980427"/>
    <lineage>
        <taxon>Bacteria</taxon>
        <taxon>Thermotogati</taxon>
        <taxon>Deinococcota</taxon>
        <taxon>Deinococci</taxon>
        <taxon>Deinococcales</taxon>
        <taxon>Deinococcaceae</taxon>
        <taxon>Deinococcus</taxon>
    </lineage>
</organism>
<evidence type="ECO:0000313" key="4">
    <source>
        <dbReference type="EMBL" id="GGP29001.1"/>
    </source>
</evidence>
<dbReference type="InterPro" id="IPR050249">
    <property type="entry name" value="Pseudomonas-type_ThrB"/>
</dbReference>
<dbReference type="Proteomes" id="UP000652720">
    <property type="component" value="Unassembled WGS sequence"/>
</dbReference>
<gene>
    <name evidence="4" type="ORF">GCM10008021_06520</name>
    <name evidence="3" type="ORF">GCM10010914_12470</name>
</gene>
<dbReference type="Proteomes" id="UP000630135">
    <property type="component" value="Unassembled WGS sequence"/>
</dbReference>
<evidence type="ECO:0000313" key="5">
    <source>
        <dbReference type="Proteomes" id="UP000630135"/>
    </source>
</evidence>
<dbReference type="SUPFAM" id="SSF56112">
    <property type="entry name" value="Protein kinase-like (PK-like)"/>
    <property type="match status" value="1"/>
</dbReference>
<dbReference type="EMBL" id="BMMA01000008">
    <property type="protein sequence ID" value="GGI79767.1"/>
    <property type="molecule type" value="Genomic_DNA"/>
</dbReference>
<reference evidence="3" key="4">
    <citation type="submission" date="2023-08" db="EMBL/GenBank/DDBJ databases">
        <authorList>
            <person name="Sun Q."/>
            <person name="Zhou Y."/>
        </authorList>
    </citation>
    <scope>NUCLEOTIDE SEQUENCE</scope>
    <source>
        <strain evidence="4">CGMCC 1.8884</strain>
        <strain evidence="3">CGMCC 1.8885</strain>
    </source>
</reference>
<dbReference type="AlphaFoldDB" id="A0AAV4K2T3"/>
<dbReference type="GO" id="GO:0004413">
    <property type="term" value="F:homoserine kinase activity"/>
    <property type="evidence" value="ECO:0007669"/>
    <property type="project" value="TreeGrafter"/>
</dbReference>
<accession>A0AAV4K2T3</accession>
<evidence type="ECO:0000313" key="3">
    <source>
        <dbReference type="EMBL" id="GGI79767.1"/>
    </source>
</evidence>
<protein>
    <recommendedName>
        <fullName evidence="2">Aminoglycoside phosphotransferase domain-containing protein</fullName>
    </recommendedName>
</protein>
<dbReference type="InterPro" id="IPR002575">
    <property type="entry name" value="Aminoglycoside_PTrfase"/>
</dbReference>
<keyword evidence="5" id="KW-1185">Reference proteome</keyword>
<dbReference type="Gene3D" id="3.90.1200.10">
    <property type="match status" value="1"/>
</dbReference>
<comment type="similarity">
    <text evidence="1">Belongs to the pseudomonas-type ThrB family.</text>
</comment>
<name>A0AAV4K2T3_9DEIO</name>
<evidence type="ECO:0000259" key="2">
    <source>
        <dbReference type="Pfam" id="PF01636"/>
    </source>
</evidence>
<evidence type="ECO:0000256" key="1">
    <source>
        <dbReference type="ARBA" id="ARBA00038240"/>
    </source>
</evidence>
<feature type="domain" description="Aminoglycoside phosphotransferase" evidence="2">
    <location>
        <begin position="6"/>
        <end position="173"/>
    </location>
</feature>
<dbReference type="PANTHER" id="PTHR21064">
    <property type="entry name" value="AMINOGLYCOSIDE PHOSPHOTRANSFERASE DOMAIN-CONTAINING PROTEIN-RELATED"/>
    <property type="match status" value="1"/>
</dbReference>
<reference evidence="4" key="1">
    <citation type="journal article" date="2014" name="Int. J. Syst. Evol. Microbiol.">
        <title>Complete genome of a new Firmicutes species belonging to the dominant human colonic microbiota ('Ruminococcus bicirculans') reveals two chromosomes and a selective capacity to utilize plant glucans.</title>
        <authorList>
            <consortium name="NISC Comparative Sequencing Program"/>
            <person name="Wegmann U."/>
            <person name="Louis P."/>
            <person name="Goesmann A."/>
            <person name="Henrissat B."/>
            <person name="Duncan S.H."/>
            <person name="Flint H.J."/>
        </authorList>
    </citation>
    <scope>NUCLEOTIDE SEQUENCE</scope>
    <source>
        <strain evidence="4">CGMCC 1.8884</strain>
    </source>
</reference>
<proteinExistence type="inferred from homology"/>